<organism evidence="3 4">
    <name type="scientific">Mesorhabditis spiculigera</name>
    <dbReference type="NCBI Taxonomy" id="96644"/>
    <lineage>
        <taxon>Eukaryota</taxon>
        <taxon>Metazoa</taxon>
        <taxon>Ecdysozoa</taxon>
        <taxon>Nematoda</taxon>
        <taxon>Chromadorea</taxon>
        <taxon>Rhabditida</taxon>
        <taxon>Rhabditina</taxon>
        <taxon>Rhabditomorpha</taxon>
        <taxon>Rhabditoidea</taxon>
        <taxon>Rhabditidae</taxon>
        <taxon>Mesorhabditinae</taxon>
        <taxon>Mesorhabditis</taxon>
    </lineage>
</organism>
<feature type="domain" description="SAM" evidence="1">
    <location>
        <begin position="21"/>
        <end position="87"/>
    </location>
</feature>
<comment type="caution">
    <text evidence="3">The sequence shown here is derived from an EMBL/GenBank/DDBJ whole genome shotgun (WGS) entry which is preliminary data.</text>
</comment>
<dbReference type="InterPro" id="IPR052268">
    <property type="entry name" value="SAM_domain-containing_protein"/>
</dbReference>
<dbReference type="PROSITE" id="PS50105">
    <property type="entry name" value="SAM_DOMAIN"/>
    <property type="match status" value="1"/>
</dbReference>
<proteinExistence type="predicted"/>
<reference evidence="3" key="1">
    <citation type="submission" date="2023-06" db="EMBL/GenBank/DDBJ databases">
        <authorList>
            <person name="Delattre M."/>
        </authorList>
    </citation>
    <scope>NUCLEOTIDE SEQUENCE</scope>
    <source>
        <strain evidence="3">AF72</strain>
    </source>
</reference>
<dbReference type="PANTHER" id="PTHR20843:SF0">
    <property type="entry name" value="PROTEIN AVEUGLE"/>
    <property type="match status" value="1"/>
</dbReference>
<evidence type="ECO:0000313" key="3">
    <source>
        <dbReference type="EMBL" id="CAJ0574135.1"/>
    </source>
</evidence>
<dbReference type="EMBL" id="CATQJA010002521">
    <property type="protein sequence ID" value="CAJ0570990.1"/>
    <property type="molecule type" value="Genomic_DNA"/>
</dbReference>
<dbReference type="EMBL" id="CATQJA010002626">
    <property type="protein sequence ID" value="CAJ0574135.1"/>
    <property type="molecule type" value="Genomic_DNA"/>
</dbReference>
<sequence length="101" mass="12257">MSIAEIQEVFHVVKQRPIQFWTSEDIHDWLKRRRPKLALKYAFCFIRHRITGRVLVEMTEQDLLEIGIYSREERHDIIYEVLREKLHCDYIELKTAEADAE</sequence>
<accession>A0AA36CRT7</accession>
<evidence type="ECO:0000313" key="4">
    <source>
        <dbReference type="Proteomes" id="UP001177023"/>
    </source>
</evidence>
<dbReference type="SUPFAM" id="SSF47769">
    <property type="entry name" value="SAM/Pointed domain"/>
    <property type="match status" value="1"/>
</dbReference>
<dbReference type="PANTHER" id="PTHR20843">
    <property type="entry name" value="STERILE ALPHA MOTIF DOMAIN CONTAINING PROTEIN 10"/>
    <property type="match status" value="1"/>
</dbReference>
<feature type="non-terminal residue" evidence="3">
    <location>
        <position position="1"/>
    </location>
</feature>
<dbReference type="InterPro" id="IPR001660">
    <property type="entry name" value="SAM"/>
</dbReference>
<evidence type="ECO:0000313" key="2">
    <source>
        <dbReference type="EMBL" id="CAJ0570990.1"/>
    </source>
</evidence>
<dbReference type="Proteomes" id="UP001177023">
    <property type="component" value="Unassembled WGS sequence"/>
</dbReference>
<dbReference type="InterPro" id="IPR013761">
    <property type="entry name" value="SAM/pointed_sf"/>
</dbReference>
<dbReference type="GO" id="GO:0009898">
    <property type="term" value="C:cytoplasmic side of plasma membrane"/>
    <property type="evidence" value="ECO:0007669"/>
    <property type="project" value="TreeGrafter"/>
</dbReference>
<keyword evidence="4" id="KW-1185">Reference proteome</keyword>
<dbReference type="Gene3D" id="1.10.150.50">
    <property type="entry name" value="Transcription Factor, Ets-1"/>
    <property type="match status" value="1"/>
</dbReference>
<protein>
    <recommendedName>
        <fullName evidence="1">SAM domain-containing protein</fullName>
    </recommendedName>
</protein>
<gene>
    <name evidence="3" type="ORF">MSPICULIGERA_LOCUS12476</name>
    <name evidence="2" type="ORF">MSPICULIGERA_LOCUS9418</name>
</gene>
<dbReference type="SMART" id="SM00454">
    <property type="entry name" value="SAM"/>
    <property type="match status" value="1"/>
</dbReference>
<evidence type="ECO:0000259" key="1">
    <source>
        <dbReference type="PROSITE" id="PS50105"/>
    </source>
</evidence>
<dbReference type="Pfam" id="PF07647">
    <property type="entry name" value="SAM_2"/>
    <property type="match status" value="1"/>
</dbReference>
<dbReference type="GO" id="GO:0007169">
    <property type="term" value="P:cell surface receptor protein tyrosine kinase signaling pathway"/>
    <property type="evidence" value="ECO:0007669"/>
    <property type="project" value="TreeGrafter"/>
</dbReference>
<name>A0AA36CRT7_9BILA</name>
<dbReference type="AlphaFoldDB" id="A0AA36CRT7"/>